<feature type="compositionally biased region" description="Polar residues" evidence="2">
    <location>
        <begin position="1495"/>
        <end position="1507"/>
    </location>
</feature>
<dbReference type="OrthoDB" id="3147752at2759"/>
<feature type="compositionally biased region" description="Polar residues" evidence="2">
    <location>
        <begin position="1646"/>
        <end position="1658"/>
    </location>
</feature>
<evidence type="ECO:0000313" key="3">
    <source>
        <dbReference type="EMBL" id="TEB22298.1"/>
    </source>
</evidence>
<evidence type="ECO:0000313" key="4">
    <source>
        <dbReference type="Proteomes" id="UP000298030"/>
    </source>
</evidence>
<feature type="region of interest" description="Disordered" evidence="2">
    <location>
        <begin position="1170"/>
        <end position="1195"/>
    </location>
</feature>
<feature type="region of interest" description="Disordered" evidence="2">
    <location>
        <begin position="279"/>
        <end position="387"/>
    </location>
</feature>
<feature type="region of interest" description="Disordered" evidence="2">
    <location>
        <begin position="1898"/>
        <end position="1923"/>
    </location>
</feature>
<protein>
    <submittedName>
        <fullName evidence="3">Uncharacterized protein</fullName>
    </submittedName>
</protein>
<name>A0A4Y7SKX2_COPMI</name>
<feature type="compositionally biased region" description="Polar residues" evidence="2">
    <location>
        <begin position="1231"/>
        <end position="1250"/>
    </location>
</feature>
<comment type="caution">
    <text evidence="3">The sequence shown here is derived from an EMBL/GenBank/DDBJ whole genome shotgun (WGS) entry which is preliminary data.</text>
</comment>
<feature type="region of interest" description="Disordered" evidence="2">
    <location>
        <begin position="401"/>
        <end position="426"/>
    </location>
</feature>
<evidence type="ECO:0000256" key="2">
    <source>
        <dbReference type="SAM" id="MobiDB-lite"/>
    </source>
</evidence>
<feature type="compositionally biased region" description="Polar residues" evidence="2">
    <location>
        <begin position="308"/>
        <end position="327"/>
    </location>
</feature>
<proteinExistence type="predicted"/>
<accession>A0A4Y7SKX2</accession>
<dbReference type="Proteomes" id="UP000298030">
    <property type="component" value="Unassembled WGS sequence"/>
</dbReference>
<evidence type="ECO:0000256" key="1">
    <source>
        <dbReference type="SAM" id="Coils"/>
    </source>
</evidence>
<feature type="compositionally biased region" description="Polar residues" evidence="2">
    <location>
        <begin position="482"/>
        <end position="496"/>
    </location>
</feature>
<feature type="region of interest" description="Disordered" evidence="2">
    <location>
        <begin position="1603"/>
        <end position="1659"/>
    </location>
</feature>
<feature type="compositionally biased region" description="Polar residues" evidence="2">
    <location>
        <begin position="983"/>
        <end position="992"/>
    </location>
</feature>
<feature type="coiled-coil region" evidence="1">
    <location>
        <begin position="1991"/>
        <end position="2057"/>
    </location>
</feature>
<feature type="compositionally biased region" description="Basic and acidic residues" evidence="2">
    <location>
        <begin position="1482"/>
        <end position="1491"/>
    </location>
</feature>
<feature type="region of interest" description="Disordered" evidence="2">
    <location>
        <begin position="1291"/>
        <end position="1345"/>
    </location>
</feature>
<sequence length="2331" mass="253072">MSGTWHYPEIPGHPQEHLTLNYSSRGYPGHLPDPSHPSTTPANAASLAFDDPRHFIHYPPYANLFHQFIGLKGEVKMLEMQVTMTQQNSEYLKSLLANQPQPPALPITSNPPAPMAPAPNSASSRHAAIRVASEDAIRINTPPKQEDFPNVGIWTKGNWKAEQRNQKDLGNKTHRYGFFVDENGDFVGAEALSSFQEAVQGKWQVWVDLLILPQSWKKKQHDAVTHLKVMISPAFPWVFYCQGGDWKLNKWATMSFPDFKRRVWRDYSRLLVSHGLAVPGTASDAESDEGHSDSDRDDNTRPTKRQRVTPSTDSASSSGINSTKNLISTSSSQSSTSSQSSSGSGSSRKSSSRESGSSKARQGSSGKHSKASPSAAVPPAGLPKPLPANIVQQGLESVVANKPITNPGAGTQSDVPVTKPPLPDAALDDSLFAKYSSPDLGPTKDDVPRSPIPKLALETDFEFTHSRSASPIDLSPTGARKTLSNSQQDKNSQPAGTLQAVNPLAGIGANLAFTFTPPAPGTIVPTNLPANPKRKEKAVPLEQPSNIYYTARNLYLLDYIIQKGGKIPTKPDFKAAWDLINVKGGTTFKEYTTLAAQRLKSICVPTYPEFPRCDRRTTENGQKYADRGQRPETHPLENAGQIWGYRGGWPISHWVSGTGPTLSGALPYKASGRFATPPLADVITMNISNNPARLDFLFLFFVPQKPFKRTLRGQIFSFCTPWQGNRVIFPGQLAGDREIPERCTGATLQHTLHQPKGLKACFQRMSCQYSTESSWPSVGRRPAGMTRLGGFPSPISETPGVWEDPEGECHDFGRVPISMLLAHGWAFESKVAVGGERQQRTFTIRGRNWPQSCIVNHGEPVKVSPPTVMELRKITLPAELRQAPQSEFFGYRCSLLLSKLRPDGSIGGTAVVATLLPCLVLLKVLREERRKMPNVTSLCFLTRPISFTFVDMACPSTSQETIELICRATTGALNHSPDGVFTAYQQPTQSPTADEEESDQGEKREDGKGSKRARIETETEGGKGVRMSFDVWIEASGVTTFWETSDTKEQQFPEAPNTEQGGATVPLILPSTLTSTPNPSSGQKMTRVRKLGGAGTGGCLQRPVQFGQESNAPSVKEGAYYGSSAGKVKREDSVTLALHVVITLPTLKREESGGFARRSHWQKEQPTSGFAVVPLPLPTPNQGSAPQQGDETDQMRHTRQFNARMDAAMDSDLSDSRRNTGTPFIRKRSSSPDQSEPTDLRQCQQESPPSSAVPDQISKRRRTESSELSADRIVQADHLAGQQIHATLQPLESSTPPYTPPANASHLLSTVGHPQTESDDVDNNSTIGSPTSSQHSLAAHSTEGTPPVHITQGGLDTADPLASSIEVGNGISLFSPATGIFPFQNVFSGVWDLFRPALPSRTGSSTEPSPMEEIENSQSGRLGNHPPVPSVVPLSSNGCEREVGGFEVPIFGLTKDAAQIQSAQSITHTWRTRELSFNSATERARSDRGDESDVSMESLSQSRQETPSEAGMRTEFSNMGLARQNVRSRVEQTNGDTRSDPPAAFAFDVATGQAPRSVNAVLPARNAAMMQGNAEPGAMVVEQLSPPAASYPGWHWEMDTLPAAGESKNSTGDNDTTPRNAPSASPDQGIPTGMDIDGVDKGPATGRTTMNDNGSGANQREIKALPRRSKPAQANKHSSNLSEATAHVIFRAAVPSFPASQLHHRMEGFTTESRHVRVSDPDSPRTSGIASEYTTLIGGPDAPPPSHHHAHGSGVVLQRRISTPQPTTDDPISGSVRHLEHCPVVSHDKGIEINMGQPASAPTSHGSHPTRGCAGEEQSIPALSSVARLRASTRVVSALAPSTESPTFHKPSEDVETRNCDTPQIDHGNLEITEEDIDSQLVPMLVFKVAPRSQRVPSIVAPPNISDPSRDDPCSNTVDEQTPTNTVDYLADSDDDSIDQLVPIPSFARQPRSDRVGSILIRMPSSGGSLPGEAHGCPESIDRAHDTTIRIQGLNQKLSFWKAACHRLEEQLESTKTDAETSIAEAGQALTRVELLNEELREEMLKTNRKLGYLQAELERTGEDLRKSQELLRSQPQDQATHGFPTSTDQFAISDVSRLVERLNEEIYQCTVMMSDALVGQAGAGVTATTDHAQGSEATQSAELRWGATITRELEADAKEGHTVLLECLIQNSLVVHCCKVIHAFSFQSQALDQQLKALWDGVLRSYGLLTARRWLAITHSQLKSQGVDCSSIVHDLSSLMTLGGWKRQTDEWRAKVKERVGDLSQTALQIREIVTEGILSTEVDIFYHRGGVPFDPAIMEDANDIGQTSHASGSGTETINSGTNLTSAEY</sequence>
<feature type="compositionally biased region" description="Basic and acidic residues" evidence="2">
    <location>
        <begin position="288"/>
        <end position="301"/>
    </location>
</feature>
<feature type="compositionally biased region" description="Low complexity" evidence="2">
    <location>
        <begin position="328"/>
        <end position="359"/>
    </location>
</feature>
<feature type="compositionally biased region" description="Polar residues" evidence="2">
    <location>
        <begin position="1306"/>
        <end position="1315"/>
    </location>
</feature>
<reference evidence="3 4" key="1">
    <citation type="journal article" date="2019" name="Nat. Ecol. Evol.">
        <title>Megaphylogeny resolves global patterns of mushroom evolution.</title>
        <authorList>
            <person name="Varga T."/>
            <person name="Krizsan K."/>
            <person name="Foldi C."/>
            <person name="Dima B."/>
            <person name="Sanchez-Garcia M."/>
            <person name="Sanchez-Ramirez S."/>
            <person name="Szollosi G.J."/>
            <person name="Szarkandi J.G."/>
            <person name="Papp V."/>
            <person name="Albert L."/>
            <person name="Andreopoulos W."/>
            <person name="Angelini C."/>
            <person name="Antonin V."/>
            <person name="Barry K.W."/>
            <person name="Bougher N.L."/>
            <person name="Buchanan P."/>
            <person name="Buyck B."/>
            <person name="Bense V."/>
            <person name="Catcheside P."/>
            <person name="Chovatia M."/>
            <person name="Cooper J."/>
            <person name="Damon W."/>
            <person name="Desjardin D."/>
            <person name="Finy P."/>
            <person name="Geml J."/>
            <person name="Haridas S."/>
            <person name="Hughes K."/>
            <person name="Justo A."/>
            <person name="Karasinski D."/>
            <person name="Kautmanova I."/>
            <person name="Kiss B."/>
            <person name="Kocsube S."/>
            <person name="Kotiranta H."/>
            <person name="LaButti K.M."/>
            <person name="Lechner B.E."/>
            <person name="Liimatainen K."/>
            <person name="Lipzen A."/>
            <person name="Lukacs Z."/>
            <person name="Mihaltcheva S."/>
            <person name="Morgado L.N."/>
            <person name="Niskanen T."/>
            <person name="Noordeloos M.E."/>
            <person name="Ohm R.A."/>
            <person name="Ortiz-Santana B."/>
            <person name="Ovrebo C."/>
            <person name="Racz N."/>
            <person name="Riley R."/>
            <person name="Savchenko A."/>
            <person name="Shiryaev A."/>
            <person name="Soop K."/>
            <person name="Spirin V."/>
            <person name="Szebenyi C."/>
            <person name="Tomsovsky M."/>
            <person name="Tulloss R.E."/>
            <person name="Uehling J."/>
            <person name="Grigoriev I.V."/>
            <person name="Vagvolgyi C."/>
            <person name="Papp T."/>
            <person name="Martin F.M."/>
            <person name="Miettinen O."/>
            <person name="Hibbett D.S."/>
            <person name="Nagy L.G."/>
        </authorList>
    </citation>
    <scope>NUCLEOTIDE SEQUENCE [LARGE SCALE GENOMIC DNA]</scope>
    <source>
        <strain evidence="3 4">FP101781</strain>
    </source>
</reference>
<dbReference type="STRING" id="71717.A0A4Y7SKX2"/>
<feature type="region of interest" description="Disordered" evidence="2">
    <location>
        <begin position="2306"/>
        <end position="2331"/>
    </location>
</feature>
<feature type="compositionally biased region" description="Polar residues" evidence="2">
    <location>
        <begin position="1323"/>
        <end position="1336"/>
    </location>
</feature>
<dbReference type="EMBL" id="QPFP01000094">
    <property type="protein sequence ID" value="TEB22298.1"/>
    <property type="molecule type" value="Genomic_DNA"/>
</dbReference>
<feature type="compositionally biased region" description="Polar residues" evidence="2">
    <location>
        <begin position="1525"/>
        <end position="1536"/>
    </location>
</feature>
<feature type="compositionally biased region" description="Basic and acidic residues" evidence="2">
    <location>
        <begin position="1000"/>
        <end position="1021"/>
    </location>
</feature>
<feature type="compositionally biased region" description="Basic and acidic residues" evidence="2">
    <location>
        <begin position="1850"/>
        <end position="1859"/>
    </location>
</feature>
<feature type="region of interest" description="Disordered" evidence="2">
    <location>
        <begin position="1207"/>
        <end position="1269"/>
    </location>
</feature>
<feature type="compositionally biased region" description="Polar residues" evidence="2">
    <location>
        <begin position="1607"/>
        <end position="1626"/>
    </location>
</feature>
<feature type="region of interest" description="Disordered" evidence="2">
    <location>
        <begin position="1400"/>
        <end position="1427"/>
    </location>
</feature>
<feature type="compositionally biased region" description="Polar residues" evidence="2">
    <location>
        <begin position="1180"/>
        <end position="1189"/>
    </location>
</feature>
<feature type="region of interest" description="Disordered" evidence="2">
    <location>
        <begin position="22"/>
        <end position="43"/>
    </location>
</feature>
<feature type="region of interest" description="Disordered" evidence="2">
    <location>
        <begin position="1837"/>
        <end position="1859"/>
    </location>
</feature>
<keyword evidence="1" id="KW-0175">Coiled coil</keyword>
<keyword evidence="4" id="KW-1185">Reference proteome</keyword>
<organism evidence="3 4">
    <name type="scientific">Coprinellus micaceus</name>
    <name type="common">Glistening ink-cap mushroom</name>
    <name type="synonym">Coprinus micaceus</name>
    <dbReference type="NCBI Taxonomy" id="71717"/>
    <lineage>
        <taxon>Eukaryota</taxon>
        <taxon>Fungi</taxon>
        <taxon>Dikarya</taxon>
        <taxon>Basidiomycota</taxon>
        <taxon>Agaricomycotina</taxon>
        <taxon>Agaricomycetes</taxon>
        <taxon>Agaricomycetidae</taxon>
        <taxon>Agaricales</taxon>
        <taxon>Agaricineae</taxon>
        <taxon>Psathyrellaceae</taxon>
        <taxon>Coprinellus</taxon>
    </lineage>
</organism>
<gene>
    <name evidence="3" type="ORF">FA13DRAFT_1716219</name>
</gene>
<feature type="region of interest" description="Disordered" evidence="2">
    <location>
        <begin position="1476"/>
        <end position="1543"/>
    </location>
</feature>
<feature type="region of interest" description="Disordered" evidence="2">
    <location>
        <begin position="467"/>
        <end position="496"/>
    </location>
</feature>
<feature type="compositionally biased region" description="Polar residues" evidence="2">
    <location>
        <begin position="1914"/>
        <end position="1923"/>
    </location>
</feature>
<feature type="region of interest" description="Disordered" evidence="2">
    <location>
        <begin position="977"/>
        <end position="1021"/>
    </location>
</feature>